<evidence type="ECO:0000313" key="7">
    <source>
        <dbReference type="Proteomes" id="UP000467840"/>
    </source>
</evidence>
<proteinExistence type="inferred from homology"/>
<protein>
    <submittedName>
        <fullName evidence="6">Uncharacterized protein</fullName>
    </submittedName>
</protein>
<organism evidence="6 7">
    <name type="scientific">Hevea brasiliensis</name>
    <name type="common">Para rubber tree</name>
    <name type="synonym">Siphonia brasiliensis</name>
    <dbReference type="NCBI Taxonomy" id="3981"/>
    <lineage>
        <taxon>Eukaryota</taxon>
        <taxon>Viridiplantae</taxon>
        <taxon>Streptophyta</taxon>
        <taxon>Embryophyta</taxon>
        <taxon>Tracheophyta</taxon>
        <taxon>Spermatophyta</taxon>
        <taxon>Magnoliopsida</taxon>
        <taxon>eudicotyledons</taxon>
        <taxon>Gunneridae</taxon>
        <taxon>Pentapetalae</taxon>
        <taxon>rosids</taxon>
        <taxon>fabids</taxon>
        <taxon>Malpighiales</taxon>
        <taxon>Euphorbiaceae</taxon>
        <taxon>Crotonoideae</taxon>
        <taxon>Micrandreae</taxon>
        <taxon>Hevea</taxon>
    </lineage>
</organism>
<dbReference type="AlphaFoldDB" id="A0A6A6K0P5"/>
<dbReference type="GO" id="GO:0016491">
    <property type="term" value="F:oxidoreductase activity"/>
    <property type="evidence" value="ECO:0007669"/>
    <property type="project" value="UniProtKB-KW"/>
</dbReference>
<evidence type="ECO:0000256" key="4">
    <source>
        <dbReference type="ARBA" id="ARBA00022968"/>
    </source>
</evidence>
<dbReference type="PROSITE" id="PS00061">
    <property type="entry name" value="ADH_SHORT"/>
    <property type="match status" value="1"/>
</dbReference>
<dbReference type="PANTHER" id="PTHR43391:SF14">
    <property type="entry name" value="DEHYDROGENASE_REDUCTASE SDR FAMILY PROTEIN 7-LIKE"/>
    <property type="match status" value="1"/>
</dbReference>
<dbReference type="PRINTS" id="PR00081">
    <property type="entry name" value="GDHRDH"/>
</dbReference>
<dbReference type="Pfam" id="PF00106">
    <property type="entry name" value="adh_short"/>
    <property type="match status" value="1"/>
</dbReference>
<comment type="subcellular location">
    <subcellularLocation>
        <location evidence="1">Membrane</location>
        <topology evidence="1">Single-pass type II membrane protein</topology>
    </subcellularLocation>
</comment>
<dbReference type="SUPFAM" id="SSF51735">
    <property type="entry name" value="NAD(P)-binding Rossmann-fold domains"/>
    <property type="match status" value="1"/>
</dbReference>
<dbReference type="InterPro" id="IPR020904">
    <property type="entry name" value="Sc_DH/Rdtase_CS"/>
</dbReference>
<dbReference type="GO" id="GO:0016020">
    <property type="term" value="C:membrane"/>
    <property type="evidence" value="ECO:0007669"/>
    <property type="project" value="UniProtKB-SubCell"/>
</dbReference>
<dbReference type="Proteomes" id="UP000467840">
    <property type="component" value="Unassembled WGS sequence"/>
</dbReference>
<evidence type="ECO:0000256" key="5">
    <source>
        <dbReference type="ARBA" id="ARBA00023002"/>
    </source>
</evidence>
<keyword evidence="3" id="KW-0521">NADP</keyword>
<dbReference type="InterPro" id="IPR002347">
    <property type="entry name" value="SDR_fam"/>
</dbReference>
<keyword evidence="4" id="KW-0735">Signal-anchor</keyword>
<name>A0A6A6K0P5_HEVBR</name>
<keyword evidence="7" id="KW-1185">Reference proteome</keyword>
<comment type="similarity">
    <text evidence="2">Belongs to the short-chain dehydrogenases/reductases (SDR) family.</text>
</comment>
<gene>
    <name evidence="6" type="ORF">GH714_042849</name>
</gene>
<keyword evidence="5" id="KW-0560">Oxidoreductase</keyword>
<evidence type="ECO:0000256" key="3">
    <source>
        <dbReference type="ARBA" id="ARBA00022857"/>
    </source>
</evidence>
<reference evidence="6 7" key="1">
    <citation type="journal article" date="2020" name="Mol. Plant">
        <title>The Chromosome-Based Rubber Tree Genome Provides New Insights into Spurge Genome Evolution and Rubber Biosynthesis.</title>
        <authorList>
            <person name="Liu J."/>
            <person name="Shi C."/>
            <person name="Shi C.C."/>
            <person name="Li W."/>
            <person name="Zhang Q.J."/>
            <person name="Zhang Y."/>
            <person name="Li K."/>
            <person name="Lu H.F."/>
            <person name="Shi C."/>
            <person name="Zhu S.T."/>
            <person name="Xiao Z.Y."/>
            <person name="Nan H."/>
            <person name="Yue Y."/>
            <person name="Zhu X.G."/>
            <person name="Wu Y."/>
            <person name="Hong X.N."/>
            <person name="Fan G.Y."/>
            <person name="Tong Y."/>
            <person name="Zhang D."/>
            <person name="Mao C.L."/>
            <person name="Liu Y.L."/>
            <person name="Hao S.J."/>
            <person name="Liu W.Q."/>
            <person name="Lv M.Q."/>
            <person name="Zhang H.B."/>
            <person name="Liu Y."/>
            <person name="Hu-Tang G.R."/>
            <person name="Wang J.P."/>
            <person name="Wang J.H."/>
            <person name="Sun Y.H."/>
            <person name="Ni S.B."/>
            <person name="Chen W.B."/>
            <person name="Zhang X.C."/>
            <person name="Jiao Y.N."/>
            <person name="Eichler E.E."/>
            <person name="Li G.H."/>
            <person name="Liu X."/>
            <person name="Gao L.Z."/>
        </authorList>
    </citation>
    <scope>NUCLEOTIDE SEQUENCE [LARGE SCALE GENOMIC DNA]</scope>
    <source>
        <strain evidence="7">cv. GT1</strain>
        <tissue evidence="6">Leaf</tissue>
    </source>
</reference>
<dbReference type="Gene3D" id="3.40.50.720">
    <property type="entry name" value="NAD(P)-binding Rossmann-like Domain"/>
    <property type="match status" value="1"/>
</dbReference>
<accession>A0A6A6K0P5</accession>
<sequence>MGKLKTLCDEIQESGGEAILAPIDIQDYESVDNLALSVKNKFGCLDILVSVAALLGGLGPVQEYEPAVWKEVMHVNLFANWYLIKHFDALLKSAPAGRAVFVTSEAARSLLNYSYFAPYAASKVALEAMVQVYAVETKHSKLCANIVYPCSIDSNIYSQIFSAQEQSKLLAPDSVTDKVQRQSECSASRVLPAYFHIWSKKGNVRQSNAPMPRPLRLHQVAALSECTTFVLVTAASRSDAQVASVHRRQSARQNTTPPKLCQEKGEERASQRYAAITRSSRMCDVC</sequence>
<evidence type="ECO:0000256" key="1">
    <source>
        <dbReference type="ARBA" id="ARBA00004606"/>
    </source>
</evidence>
<comment type="caution">
    <text evidence="6">The sequence shown here is derived from an EMBL/GenBank/DDBJ whole genome shotgun (WGS) entry which is preliminary data.</text>
</comment>
<dbReference type="CDD" id="cd05233">
    <property type="entry name" value="SDR_c"/>
    <property type="match status" value="1"/>
</dbReference>
<keyword evidence="4" id="KW-0812">Transmembrane</keyword>
<evidence type="ECO:0000313" key="6">
    <source>
        <dbReference type="EMBL" id="KAF2282025.1"/>
    </source>
</evidence>
<dbReference type="InterPro" id="IPR036291">
    <property type="entry name" value="NAD(P)-bd_dom_sf"/>
</dbReference>
<evidence type="ECO:0000256" key="2">
    <source>
        <dbReference type="ARBA" id="ARBA00006484"/>
    </source>
</evidence>
<dbReference type="PANTHER" id="PTHR43391">
    <property type="entry name" value="RETINOL DEHYDROGENASE-RELATED"/>
    <property type="match status" value="1"/>
</dbReference>
<dbReference type="EMBL" id="JAAGAX010000511">
    <property type="protein sequence ID" value="KAF2282025.1"/>
    <property type="molecule type" value="Genomic_DNA"/>
</dbReference>